<proteinExistence type="predicted"/>
<keyword evidence="1" id="KW-0853">WD repeat</keyword>
<sequence length="144" mass="16105">MLSLLRMIRMRTTQARNPYLSHCRKDYGREAKRIIKWKTLWDPRPPSLTDSYFGDARTGRLTGGASYSWSSSASDEQRNLQLNPAAPSFASGRCVSKRERALLPAIAETTCSIQGHTNVINAVRWSPEHASLLALTAMDNAVRV</sequence>
<gene>
    <name evidence="2" type="ORF">R1flu_005167</name>
</gene>
<evidence type="ECO:0000313" key="2">
    <source>
        <dbReference type="EMBL" id="KAL2633688.1"/>
    </source>
</evidence>
<evidence type="ECO:0000256" key="1">
    <source>
        <dbReference type="PROSITE-ProRule" id="PRU00221"/>
    </source>
</evidence>
<dbReference type="Proteomes" id="UP001605036">
    <property type="component" value="Unassembled WGS sequence"/>
</dbReference>
<feature type="repeat" description="WD" evidence="1">
    <location>
        <begin position="113"/>
        <end position="144"/>
    </location>
</feature>
<dbReference type="PROSITE" id="PS50294">
    <property type="entry name" value="WD_REPEATS_REGION"/>
    <property type="match status" value="1"/>
</dbReference>
<dbReference type="PROSITE" id="PS50082">
    <property type="entry name" value="WD_REPEATS_2"/>
    <property type="match status" value="1"/>
</dbReference>
<reference evidence="2 3" key="1">
    <citation type="submission" date="2024-09" db="EMBL/GenBank/DDBJ databases">
        <title>Chromosome-scale assembly of Riccia fluitans.</title>
        <authorList>
            <person name="Paukszto L."/>
            <person name="Sawicki J."/>
            <person name="Karawczyk K."/>
            <person name="Piernik-Szablinska J."/>
            <person name="Szczecinska M."/>
            <person name="Mazdziarz M."/>
        </authorList>
    </citation>
    <scope>NUCLEOTIDE SEQUENCE [LARGE SCALE GENOMIC DNA]</scope>
    <source>
        <strain evidence="2">Rf_01</strain>
        <tissue evidence="2">Aerial parts of the thallus</tissue>
    </source>
</reference>
<dbReference type="SUPFAM" id="SSF117289">
    <property type="entry name" value="Nucleoporin domain"/>
    <property type="match status" value="1"/>
</dbReference>
<dbReference type="Gene3D" id="2.130.10.10">
    <property type="entry name" value="YVTN repeat-like/Quinoprotein amine dehydrogenase"/>
    <property type="match status" value="1"/>
</dbReference>
<dbReference type="EMBL" id="JBHFFA010000003">
    <property type="protein sequence ID" value="KAL2633688.1"/>
    <property type="molecule type" value="Genomic_DNA"/>
</dbReference>
<comment type="caution">
    <text evidence="2">The sequence shown here is derived from an EMBL/GenBank/DDBJ whole genome shotgun (WGS) entry which is preliminary data.</text>
</comment>
<organism evidence="2 3">
    <name type="scientific">Riccia fluitans</name>
    <dbReference type="NCBI Taxonomy" id="41844"/>
    <lineage>
        <taxon>Eukaryota</taxon>
        <taxon>Viridiplantae</taxon>
        <taxon>Streptophyta</taxon>
        <taxon>Embryophyta</taxon>
        <taxon>Marchantiophyta</taxon>
        <taxon>Marchantiopsida</taxon>
        <taxon>Marchantiidae</taxon>
        <taxon>Marchantiales</taxon>
        <taxon>Ricciaceae</taxon>
        <taxon>Riccia</taxon>
    </lineage>
</organism>
<accession>A0ABD1YSN9</accession>
<name>A0ABD1YSN9_9MARC</name>
<protein>
    <submittedName>
        <fullName evidence="2">Uncharacterized protein</fullName>
    </submittedName>
</protein>
<keyword evidence="3" id="KW-1185">Reference proteome</keyword>
<dbReference type="InterPro" id="IPR001680">
    <property type="entry name" value="WD40_rpt"/>
</dbReference>
<dbReference type="InterPro" id="IPR015943">
    <property type="entry name" value="WD40/YVTN_repeat-like_dom_sf"/>
</dbReference>
<evidence type="ECO:0000313" key="3">
    <source>
        <dbReference type="Proteomes" id="UP001605036"/>
    </source>
</evidence>
<dbReference type="AlphaFoldDB" id="A0ABD1YSN9"/>